<proteinExistence type="predicted"/>
<evidence type="ECO:0000313" key="1">
    <source>
        <dbReference type="EMBL" id="KAG7352815.1"/>
    </source>
</evidence>
<keyword evidence="2" id="KW-1185">Reference proteome</keyword>
<protein>
    <submittedName>
        <fullName evidence="1">Uncharacterized protein</fullName>
    </submittedName>
</protein>
<dbReference type="Proteomes" id="UP000693970">
    <property type="component" value="Unassembled WGS sequence"/>
</dbReference>
<evidence type="ECO:0000313" key="2">
    <source>
        <dbReference type="Proteomes" id="UP000693970"/>
    </source>
</evidence>
<organism evidence="1 2">
    <name type="scientific">Nitzschia inconspicua</name>
    <dbReference type="NCBI Taxonomy" id="303405"/>
    <lineage>
        <taxon>Eukaryota</taxon>
        <taxon>Sar</taxon>
        <taxon>Stramenopiles</taxon>
        <taxon>Ochrophyta</taxon>
        <taxon>Bacillariophyta</taxon>
        <taxon>Bacillariophyceae</taxon>
        <taxon>Bacillariophycidae</taxon>
        <taxon>Bacillariales</taxon>
        <taxon>Bacillariaceae</taxon>
        <taxon>Nitzschia</taxon>
    </lineage>
</organism>
<comment type="caution">
    <text evidence="1">The sequence shown here is derived from an EMBL/GenBank/DDBJ whole genome shotgun (WGS) entry which is preliminary data.</text>
</comment>
<dbReference type="AlphaFoldDB" id="A0A9K3L0W7"/>
<accession>A0A9K3L0W7</accession>
<sequence length="117" mass="13217">MNKNNGQLLLSVDYFFFLSKDPDTNNLILPCVVRIFVAYVLGWSVEQVPFHVFSLENQTCVKKLTCLSDLPRSGLDGVDGLARPAFEHYSTLQIQNNDIKEIPAEIQQQCPSPTVHH</sequence>
<dbReference type="EMBL" id="JAGRRH010000017">
    <property type="protein sequence ID" value="KAG7352815.1"/>
    <property type="molecule type" value="Genomic_DNA"/>
</dbReference>
<reference evidence="1" key="1">
    <citation type="journal article" date="2021" name="Sci. Rep.">
        <title>Diploid genomic architecture of Nitzschia inconspicua, an elite biomass production diatom.</title>
        <authorList>
            <person name="Oliver A."/>
            <person name="Podell S."/>
            <person name="Pinowska A."/>
            <person name="Traller J.C."/>
            <person name="Smith S.R."/>
            <person name="McClure R."/>
            <person name="Beliaev A."/>
            <person name="Bohutskyi P."/>
            <person name="Hill E.A."/>
            <person name="Rabines A."/>
            <person name="Zheng H."/>
            <person name="Allen L.Z."/>
            <person name="Kuo A."/>
            <person name="Grigoriev I.V."/>
            <person name="Allen A.E."/>
            <person name="Hazlebeck D."/>
            <person name="Allen E.E."/>
        </authorList>
    </citation>
    <scope>NUCLEOTIDE SEQUENCE</scope>
    <source>
        <strain evidence="1">Hildebrandi</strain>
    </source>
</reference>
<name>A0A9K3L0W7_9STRA</name>
<gene>
    <name evidence="1" type="ORF">IV203_008863</name>
</gene>
<reference evidence="1" key="2">
    <citation type="submission" date="2021-04" db="EMBL/GenBank/DDBJ databases">
        <authorList>
            <person name="Podell S."/>
        </authorList>
    </citation>
    <scope>NUCLEOTIDE SEQUENCE</scope>
    <source>
        <strain evidence="1">Hildebrandi</strain>
    </source>
</reference>